<sequence length="59" mass="6675">MNNINGIIVDNDDDALYSVILQICKNPDMIKALKENVCKFAYDNLAEMEKVEKLIDGDL</sequence>
<protein>
    <submittedName>
        <fullName evidence="1">Uncharacterized protein</fullName>
    </submittedName>
</protein>
<dbReference type="EMBL" id="VSSQ01106100">
    <property type="protein sequence ID" value="MPN45886.1"/>
    <property type="molecule type" value="Genomic_DNA"/>
</dbReference>
<gene>
    <name evidence="1" type="ORF">SDC9_193465</name>
</gene>
<proteinExistence type="predicted"/>
<evidence type="ECO:0000313" key="1">
    <source>
        <dbReference type="EMBL" id="MPN45886.1"/>
    </source>
</evidence>
<organism evidence="1">
    <name type="scientific">bioreactor metagenome</name>
    <dbReference type="NCBI Taxonomy" id="1076179"/>
    <lineage>
        <taxon>unclassified sequences</taxon>
        <taxon>metagenomes</taxon>
        <taxon>ecological metagenomes</taxon>
    </lineage>
</organism>
<comment type="caution">
    <text evidence="1">The sequence shown here is derived from an EMBL/GenBank/DDBJ whole genome shotgun (WGS) entry which is preliminary data.</text>
</comment>
<name>A0A645I4T6_9ZZZZ</name>
<dbReference type="AlphaFoldDB" id="A0A645I4T6"/>
<accession>A0A645I4T6</accession>
<reference evidence="1" key="1">
    <citation type="submission" date="2019-08" db="EMBL/GenBank/DDBJ databases">
        <authorList>
            <person name="Kucharzyk K."/>
            <person name="Murdoch R.W."/>
            <person name="Higgins S."/>
            <person name="Loffler F."/>
        </authorList>
    </citation>
    <scope>NUCLEOTIDE SEQUENCE</scope>
</reference>